<proteinExistence type="predicted"/>
<keyword evidence="2" id="KW-1185">Reference proteome</keyword>
<dbReference type="Proteomes" id="UP001302602">
    <property type="component" value="Unassembled WGS sequence"/>
</dbReference>
<dbReference type="AlphaFoldDB" id="A0AAN6TYR1"/>
<organism evidence="1 2">
    <name type="scientific">Parathielavia appendiculata</name>
    <dbReference type="NCBI Taxonomy" id="2587402"/>
    <lineage>
        <taxon>Eukaryota</taxon>
        <taxon>Fungi</taxon>
        <taxon>Dikarya</taxon>
        <taxon>Ascomycota</taxon>
        <taxon>Pezizomycotina</taxon>
        <taxon>Sordariomycetes</taxon>
        <taxon>Sordariomycetidae</taxon>
        <taxon>Sordariales</taxon>
        <taxon>Chaetomiaceae</taxon>
        <taxon>Parathielavia</taxon>
    </lineage>
</organism>
<reference evidence="1" key="1">
    <citation type="journal article" date="2023" name="Mol. Phylogenet. Evol.">
        <title>Genome-scale phylogeny and comparative genomics of the fungal order Sordariales.</title>
        <authorList>
            <person name="Hensen N."/>
            <person name="Bonometti L."/>
            <person name="Westerberg I."/>
            <person name="Brannstrom I.O."/>
            <person name="Guillou S."/>
            <person name="Cros-Aarteil S."/>
            <person name="Calhoun S."/>
            <person name="Haridas S."/>
            <person name="Kuo A."/>
            <person name="Mondo S."/>
            <person name="Pangilinan J."/>
            <person name="Riley R."/>
            <person name="LaButti K."/>
            <person name="Andreopoulos B."/>
            <person name="Lipzen A."/>
            <person name="Chen C."/>
            <person name="Yan M."/>
            <person name="Daum C."/>
            <person name="Ng V."/>
            <person name="Clum A."/>
            <person name="Steindorff A."/>
            <person name="Ohm R.A."/>
            <person name="Martin F."/>
            <person name="Silar P."/>
            <person name="Natvig D.O."/>
            <person name="Lalanne C."/>
            <person name="Gautier V."/>
            <person name="Ament-Velasquez S.L."/>
            <person name="Kruys A."/>
            <person name="Hutchinson M.I."/>
            <person name="Powell A.J."/>
            <person name="Barry K."/>
            <person name="Miller A.N."/>
            <person name="Grigoriev I.V."/>
            <person name="Debuchy R."/>
            <person name="Gladieux P."/>
            <person name="Hiltunen Thoren M."/>
            <person name="Johannesson H."/>
        </authorList>
    </citation>
    <scope>NUCLEOTIDE SEQUENCE</scope>
    <source>
        <strain evidence="1">CBS 731.68</strain>
    </source>
</reference>
<evidence type="ECO:0000313" key="1">
    <source>
        <dbReference type="EMBL" id="KAK4123168.1"/>
    </source>
</evidence>
<comment type="caution">
    <text evidence="1">The sequence shown here is derived from an EMBL/GenBank/DDBJ whole genome shotgun (WGS) entry which is preliminary data.</text>
</comment>
<accession>A0AAN6TYR1</accession>
<sequence length="113" mass="12920">MLRAQRRSRQRRRRLDGLWAIRDQSVVRRCNDQQSVQGRTHSWPERGSTIRRVRRRKSSGTQARRVVVGSGSVAFRRSPGVAVSQMAARSELGVWSLWCHALYWAAEMESAGG</sequence>
<protein>
    <submittedName>
        <fullName evidence="1">Uncharacterized protein</fullName>
    </submittedName>
</protein>
<reference evidence="1" key="2">
    <citation type="submission" date="2023-05" db="EMBL/GenBank/DDBJ databases">
        <authorList>
            <consortium name="Lawrence Berkeley National Laboratory"/>
            <person name="Steindorff A."/>
            <person name="Hensen N."/>
            <person name="Bonometti L."/>
            <person name="Westerberg I."/>
            <person name="Brannstrom I.O."/>
            <person name="Guillou S."/>
            <person name="Cros-Aarteil S."/>
            <person name="Calhoun S."/>
            <person name="Haridas S."/>
            <person name="Kuo A."/>
            <person name="Mondo S."/>
            <person name="Pangilinan J."/>
            <person name="Riley R."/>
            <person name="Labutti K."/>
            <person name="Andreopoulos B."/>
            <person name="Lipzen A."/>
            <person name="Chen C."/>
            <person name="Yanf M."/>
            <person name="Daum C."/>
            <person name="Ng V."/>
            <person name="Clum A."/>
            <person name="Ohm R."/>
            <person name="Martin F."/>
            <person name="Silar P."/>
            <person name="Natvig D."/>
            <person name="Lalanne C."/>
            <person name="Gautier V."/>
            <person name="Ament-Velasquez S.L."/>
            <person name="Kruys A."/>
            <person name="Hutchinson M.I."/>
            <person name="Powell A.J."/>
            <person name="Barry K."/>
            <person name="Miller A.N."/>
            <person name="Grigoriev I.V."/>
            <person name="Debuchy R."/>
            <person name="Gladieux P."/>
            <person name="Thoren M.H."/>
            <person name="Johannesson H."/>
        </authorList>
    </citation>
    <scope>NUCLEOTIDE SEQUENCE</scope>
    <source>
        <strain evidence="1">CBS 731.68</strain>
    </source>
</reference>
<name>A0AAN6TYR1_9PEZI</name>
<dbReference type="RefSeq" id="XP_062646939.1">
    <property type="nucleotide sequence ID" value="XM_062787438.1"/>
</dbReference>
<dbReference type="EMBL" id="MU853229">
    <property type="protein sequence ID" value="KAK4123168.1"/>
    <property type="molecule type" value="Genomic_DNA"/>
</dbReference>
<evidence type="ECO:0000313" key="2">
    <source>
        <dbReference type="Proteomes" id="UP001302602"/>
    </source>
</evidence>
<gene>
    <name evidence="1" type="ORF">N657DRAFT_449604</name>
</gene>
<dbReference type="GeneID" id="87824208"/>